<feature type="transmembrane region" description="Helical" evidence="7">
    <location>
        <begin position="299"/>
        <end position="318"/>
    </location>
</feature>
<comment type="subcellular location">
    <subcellularLocation>
        <location evidence="1">Membrane</location>
        <topology evidence="1">Multi-pass membrane protein</topology>
    </subcellularLocation>
</comment>
<reference evidence="9 10" key="2">
    <citation type="submission" date="2015-05" db="EMBL/GenBank/DDBJ databases">
        <authorList>
            <person name="Morales-Cruz A."/>
            <person name="Amrine K.C."/>
            <person name="Cantu D."/>
        </authorList>
    </citation>
    <scope>NUCLEOTIDE SEQUENCE [LARGE SCALE GENOMIC DNA]</scope>
    <source>
        <strain evidence="9">UCRPC4</strain>
    </source>
</reference>
<keyword evidence="3 7" id="KW-0812">Transmembrane</keyword>
<feature type="transmembrane region" description="Helical" evidence="7">
    <location>
        <begin position="9"/>
        <end position="27"/>
    </location>
</feature>
<evidence type="ECO:0000256" key="6">
    <source>
        <dbReference type="SAM" id="MobiDB-lite"/>
    </source>
</evidence>
<feature type="transmembrane region" description="Helical" evidence="7">
    <location>
        <begin position="325"/>
        <end position="349"/>
    </location>
</feature>
<evidence type="ECO:0000313" key="10">
    <source>
        <dbReference type="Proteomes" id="UP000053317"/>
    </source>
</evidence>
<proteinExistence type="predicted"/>
<feature type="domain" description="Major facilitator superfamily (MFS) profile" evidence="8">
    <location>
        <begin position="1"/>
        <end position="420"/>
    </location>
</feature>
<feature type="transmembrane region" description="Helical" evidence="7">
    <location>
        <begin position="71"/>
        <end position="92"/>
    </location>
</feature>
<reference evidence="9 10" key="1">
    <citation type="submission" date="2015-05" db="EMBL/GenBank/DDBJ databases">
        <title>Distinctive expansion of gene families associated with plant cell wall degradation and secondary metabolism in the genomes of grapevine trunk pathogens.</title>
        <authorList>
            <person name="Lawrence D.P."/>
            <person name="Travadon R."/>
            <person name="Rolshausen P.E."/>
            <person name="Baumgartner K."/>
        </authorList>
    </citation>
    <scope>NUCLEOTIDE SEQUENCE [LARGE SCALE GENOMIC DNA]</scope>
    <source>
        <strain evidence="9">UCRPC4</strain>
    </source>
</reference>
<feature type="region of interest" description="Disordered" evidence="6">
    <location>
        <begin position="423"/>
        <end position="470"/>
    </location>
</feature>
<feature type="transmembrane region" description="Helical" evidence="7">
    <location>
        <begin position="39"/>
        <end position="59"/>
    </location>
</feature>
<evidence type="ECO:0000256" key="7">
    <source>
        <dbReference type="SAM" id="Phobius"/>
    </source>
</evidence>
<keyword evidence="2" id="KW-0813">Transport</keyword>
<keyword evidence="4 7" id="KW-1133">Transmembrane helix</keyword>
<dbReference type="GO" id="GO:0022857">
    <property type="term" value="F:transmembrane transporter activity"/>
    <property type="evidence" value="ECO:0007669"/>
    <property type="project" value="InterPro"/>
</dbReference>
<feature type="transmembrane region" description="Helical" evidence="7">
    <location>
        <begin position="391"/>
        <end position="415"/>
    </location>
</feature>
<evidence type="ECO:0000256" key="5">
    <source>
        <dbReference type="ARBA" id="ARBA00023136"/>
    </source>
</evidence>
<sequence length="537" mass="58712">MSDRYGRKYLVLTALTWTMITSIIFGMSHSLPAMLTARALGGAGSGTVGIIRTMVAEMVPEKSLQPRAFSLMPLVWAVGSCFGPSFGGALANPARQYPGVFGHSSFFRKWPFLLPNLVSSIFFLVGLTTGILFLKETLEAKKHRKDYGLILGNLVTSPCRKPRHPRNKPWQSIEDSEPLLGEEANGTEVLNTKNKKHLKAPTFRDVLTPQSRVNLVAYTMLAMHSQAFDQLLPIFMHHPTQNITEPSVTLPFKFAGGFGITSGRIGLLFTMYGVAGMLIQFLIFPPVAKKYGVLRCFKWVALTFPMVYALVPFTSLLPTPFTKQAFVFILMLVKCWCGIFAFPCSTILLTNSASSLAILGTLNGVATSTSAVGRAAGPFLAGTVFTFGVDVGYVITPFWLLTLISLCAAIPIWYLKEMPGFSASDDSTDEEDEEIEFEAEEDSTNEEQLNDHNKINAVNESAIDSDDDADDEIRSIRTGRTLSKEQHHEQRVNLIERRMSSPIGIGDIGPRIARRFSNNLGATRAGFGSGSGVGGSG</sequence>
<dbReference type="PANTHER" id="PTHR23504:SF8">
    <property type="entry name" value="TRANSPORTER, PUTATIVE (AFU_ORTHOLOGUE AFUA_1G03730)-RELATED"/>
    <property type="match status" value="1"/>
</dbReference>
<evidence type="ECO:0000256" key="4">
    <source>
        <dbReference type="ARBA" id="ARBA00022989"/>
    </source>
</evidence>
<comment type="caution">
    <text evidence="9">The sequence shown here is derived from an EMBL/GenBank/DDBJ whole genome shotgun (WGS) entry which is preliminary data.</text>
</comment>
<dbReference type="OrthoDB" id="10262656at2759"/>
<dbReference type="Pfam" id="PF07690">
    <property type="entry name" value="MFS_1"/>
    <property type="match status" value="1"/>
</dbReference>
<feature type="transmembrane region" description="Helical" evidence="7">
    <location>
        <begin position="265"/>
        <end position="287"/>
    </location>
</feature>
<dbReference type="PANTHER" id="PTHR23504">
    <property type="entry name" value="MAJOR FACILITATOR SUPERFAMILY DOMAIN-CONTAINING PROTEIN 10"/>
    <property type="match status" value="1"/>
</dbReference>
<feature type="transmembrane region" description="Helical" evidence="7">
    <location>
        <begin position="112"/>
        <end position="134"/>
    </location>
</feature>
<gene>
    <name evidence="9" type="ORF">UCRPC4_g06771</name>
</gene>
<keyword evidence="10" id="KW-1185">Reference proteome</keyword>
<dbReference type="GO" id="GO:0016020">
    <property type="term" value="C:membrane"/>
    <property type="evidence" value="ECO:0007669"/>
    <property type="project" value="UniProtKB-SubCell"/>
</dbReference>
<dbReference type="Proteomes" id="UP000053317">
    <property type="component" value="Unassembled WGS sequence"/>
</dbReference>
<evidence type="ECO:0000256" key="2">
    <source>
        <dbReference type="ARBA" id="ARBA00022448"/>
    </source>
</evidence>
<accession>A0A0G2DUP7</accession>
<dbReference type="InterPro" id="IPR020846">
    <property type="entry name" value="MFS_dom"/>
</dbReference>
<dbReference type="InterPro" id="IPR036259">
    <property type="entry name" value="MFS_trans_sf"/>
</dbReference>
<feature type="compositionally biased region" description="Acidic residues" evidence="6">
    <location>
        <begin position="426"/>
        <end position="445"/>
    </location>
</feature>
<evidence type="ECO:0000259" key="8">
    <source>
        <dbReference type="PROSITE" id="PS50850"/>
    </source>
</evidence>
<dbReference type="SUPFAM" id="SSF103473">
    <property type="entry name" value="MFS general substrate transporter"/>
    <property type="match status" value="1"/>
</dbReference>
<dbReference type="EMBL" id="LCWF01000230">
    <property type="protein sequence ID" value="KKY14364.1"/>
    <property type="molecule type" value="Genomic_DNA"/>
</dbReference>
<organism evidence="9 10">
    <name type="scientific">Phaeomoniella chlamydospora</name>
    <name type="common">Phaeoacremonium chlamydosporum</name>
    <dbReference type="NCBI Taxonomy" id="158046"/>
    <lineage>
        <taxon>Eukaryota</taxon>
        <taxon>Fungi</taxon>
        <taxon>Dikarya</taxon>
        <taxon>Ascomycota</taxon>
        <taxon>Pezizomycotina</taxon>
        <taxon>Eurotiomycetes</taxon>
        <taxon>Chaetothyriomycetidae</taxon>
        <taxon>Phaeomoniellales</taxon>
        <taxon>Phaeomoniellaceae</taxon>
        <taxon>Phaeomoniella</taxon>
    </lineage>
</organism>
<dbReference type="AlphaFoldDB" id="A0A0G2DUP7"/>
<dbReference type="InterPro" id="IPR011701">
    <property type="entry name" value="MFS"/>
</dbReference>
<evidence type="ECO:0000256" key="1">
    <source>
        <dbReference type="ARBA" id="ARBA00004141"/>
    </source>
</evidence>
<evidence type="ECO:0000256" key="3">
    <source>
        <dbReference type="ARBA" id="ARBA00022692"/>
    </source>
</evidence>
<dbReference type="Gene3D" id="1.20.1250.20">
    <property type="entry name" value="MFS general substrate transporter like domains"/>
    <property type="match status" value="1"/>
</dbReference>
<dbReference type="PROSITE" id="PS50850">
    <property type="entry name" value="MFS"/>
    <property type="match status" value="1"/>
</dbReference>
<name>A0A0G2DUP7_PHACM</name>
<evidence type="ECO:0000313" key="9">
    <source>
        <dbReference type="EMBL" id="KKY14364.1"/>
    </source>
</evidence>
<protein>
    <submittedName>
        <fullName evidence="9">Putative mfs transporter</fullName>
    </submittedName>
</protein>
<keyword evidence="5 7" id="KW-0472">Membrane</keyword>